<evidence type="ECO:0000313" key="1">
    <source>
        <dbReference type="EMBL" id="PXW90686.1"/>
    </source>
</evidence>
<evidence type="ECO:0000313" key="2">
    <source>
        <dbReference type="Proteomes" id="UP000247978"/>
    </source>
</evidence>
<keyword evidence="2" id="KW-1185">Reference proteome</keyword>
<dbReference type="AlphaFoldDB" id="A0A2V3WAY4"/>
<sequence>MEGVYASGDCTLSIPPQLINAASKESKVASGVISDLIHEEF</sequence>
<reference evidence="1 2" key="1">
    <citation type="submission" date="2018-05" db="EMBL/GenBank/DDBJ databases">
        <title>Genomic Encyclopedia of Type Strains, Phase IV (KMG-IV): sequencing the most valuable type-strain genomes for metagenomic binning, comparative biology and taxonomic classification.</title>
        <authorList>
            <person name="Goeker M."/>
        </authorList>
    </citation>
    <scope>NUCLEOTIDE SEQUENCE [LARGE SCALE GENOMIC DNA]</scope>
    <source>
        <strain evidence="1 2">DSM 28556</strain>
    </source>
</reference>
<dbReference type="Proteomes" id="UP000247978">
    <property type="component" value="Unassembled WGS sequence"/>
</dbReference>
<name>A0A2V3WAY4_9BACI</name>
<accession>A0A2V3WAY4</accession>
<dbReference type="InterPro" id="IPR036188">
    <property type="entry name" value="FAD/NAD-bd_sf"/>
</dbReference>
<gene>
    <name evidence="1" type="ORF">DFR56_101600</name>
</gene>
<comment type="caution">
    <text evidence="1">The sequence shown here is derived from an EMBL/GenBank/DDBJ whole genome shotgun (WGS) entry which is preliminary data.</text>
</comment>
<organism evidence="1 2">
    <name type="scientific">Pseudogracilibacillus auburnensis</name>
    <dbReference type="NCBI Taxonomy" id="1494959"/>
    <lineage>
        <taxon>Bacteria</taxon>
        <taxon>Bacillati</taxon>
        <taxon>Bacillota</taxon>
        <taxon>Bacilli</taxon>
        <taxon>Bacillales</taxon>
        <taxon>Bacillaceae</taxon>
        <taxon>Pseudogracilibacillus</taxon>
    </lineage>
</organism>
<proteinExistence type="predicted"/>
<protein>
    <submittedName>
        <fullName evidence="1">Uncharacterized protein</fullName>
    </submittedName>
</protein>
<dbReference type="Gene3D" id="3.50.50.60">
    <property type="entry name" value="FAD/NAD(P)-binding domain"/>
    <property type="match status" value="1"/>
</dbReference>
<dbReference type="EMBL" id="QJJQ01000001">
    <property type="protein sequence ID" value="PXW90686.1"/>
    <property type="molecule type" value="Genomic_DNA"/>
</dbReference>